<dbReference type="SUPFAM" id="SSF46689">
    <property type="entry name" value="Homeodomain-like"/>
    <property type="match status" value="1"/>
</dbReference>
<accession>A0ABW0S2D3</accession>
<dbReference type="EMBL" id="JBHSMZ010000016">
    <property type="protein sequence ID" value="MFC5550992.1"/>
    <property type="molecule type" value="Genomic_DNA"/>
</dbReference>
<organism evidence="1 2">
    <name type="scientific">Massilia aerilata</name>
    <dbReference type="NCBI Taxonomy" id="453817"/>
    <lineage>
        <taxon>Bacteria</taxon>
        <taxon>Pseudomonadati</taxon>
        <taxon>Pseudomonadota</taxon>
        <taxon>Betaproteobacteria</taxon>
        <taxon>Burkholderiales</taxon>
        <taxon>Oxalobacteraceae</taxon>
        <taxon>Telluria group</taxon>
        <taxon>Massilia</taxon>
    </lineage>
</organism>
<dbReference type="RefSeq" id="WP_379774407.1">
    <property type="nucleotide sequence ID" value="NZ_JBHSMZ010000016.1"/>
</dbReference>
<dbReference type="InterPro" id="IPR009057">
    <property type="entry name" value="Homeodomain-like_sf"/>
</dbReference>
<keyword evidence="2" id="KW-1185">Reference proteome</keyword>
<dbReference type="Pfam" id="PF01527">
    <property type="entry name" value="HTH_Tnp_1"/>
    <property type="match status" value="1"/>
</dbReference>
<proteinExistence type="predicted"/>
<protein>
    <submittedName>
        <fullName evidence="1">Transposase</fullName>
    </submittedName>
</protein>
<evidence type="ECO:0000313" key="1">
    <source>
        <dbReference type="EMBL" id="MFC5550992.1"/>
    </source>
</evidence>
<name>A0ABW0S2D3_9BURK</name>
<comment type="caution">
    <text evidence="1">The sequence shown here is derived from an EMBL/GenBank/DDBJ whole genome shotgun (WGS) entry which is preliminary data.</text>
</comment>
<sequence>MTKYDKQFKSSVVAQYLRGDGGYRSIANKHGLGYGMVRRWVLAFQARAVRLPSRAASLLAPANRLLSRRPQAPPLPEPALPSLAQ</sequence>
<dbReference type="Proteomes" id="UP001596086">
    <property type="component" value="Unassembled WGS sequence"/>
</dbReference>
<dbReference type="InterPro" id="IPR002514">
    <property type="entry name" value="Transposase_8"/>
</dbReference>
<reference evidence="2" key="1">
    <citation type="journal article" date="2019" name="Int. J. Syst. Evol. Microbiol.">
        <title>The Global Catalogue of Microorganisms (GCM) 10K type strain sequencing project: providing services to taxonomists for standard genome sequencing and annotation.</title>
        <authorList>
            <consortium name="The Broad Institute Genomics Platform"/>
            <consortium name="The Broad Institute Genome Sequencing Center for Infectious Disease"/>
            <person name="Wu L."/>
            <person name="Ma J."/>
        </authorList>
    </citation>
    <scope>NUCLEOTIDE SEQUENCE [LARGE SCALE GENOMIC DNA]</scope>
    <source>
        <strain evidence="2">CGMCC 4.5798</strain>
    </source>
</reference>
<evidence type="ECO:0000313" key="2">
    <source>
        <dbReference type="Proteomes" id="UP001596086"/>
    </source>
</evidence>
<gene>
    <name evidence="1" type="ORF">ACFPO9_20945</name>
</gene>